<feature type="domain" description="PAS" evidence="9">
    <location>
        <begin position="198"/>
        <end position="268"/>
    </location>
</feature>
<dbReference type="InterPro" id="IPR003661">
    <property type="entry name" value="HisK_dim/P_dom"/>
</dbReference>
<comment type="catalytic activity">
    <reaction evidence="1">
        <text>ATP + protein L-histidine = ADP + protein N-phospho-L-histidine.</text>
        <dbReference type="EC" id="2.7.13.3"/>
    </reaction>
</comment>
<keyword evidence="12" id="KW-1185">Reference proteome</keyword>
<dbReference type="SUPFAM" id="SSF47384">
    <property type="entry name" value="Homodimeric domain of signal transducing histidine kinase"/>
    <property type="match status" value="1"/>
</dbReference>
<dbReference type="InterPro" id="IPR001610">
    <property type="entry name" value="PAC"/>
</dbReference>
<feature type="domain" description="PAC" evidence="10">
    <location>
        <begin position="272"/>
        <end position="324"/>
    </location>
</feature>
<dbReference type="EMBL" id="AFHG01000030">
    <property type="protein sequence ID" value="EGK72970.1"/>
    <property type="molecule type" value="Genomic_DNA"/>
</dbReference>
<evidence type="ECO:0000256" key="4">
    <source>
        <dbReference type="ARBA" id="ARBA00022553"/>
    </source>
</evidence>
<dbReference type="InterPro" id="IPR000700">
    <property type="entry name" value="PAS-assoc_C"/>
</dbReference>
<reference evidence="11 12" key="1">
    <citation type="journal article" date="2011" name="J. Bacteriol.">
        <title>Genome sequence of Methyloversatilis universalis FAM5T, a methylotrophic representative of the order Rhodocyclales.</title>
        <authorList>
            <person name="Kittichotirat W."/>
            <person name="Good N.M."/>
            <person name="Hall R."/>
            <person name="Bringel F."/>
            <person name="Lajus A."/>
            <person name="Medigue C."/>
            <person name="Smalley N.E."/>
            <person name="Beck D."/>
            <person name="Bumgarner R."/>
            <person name="Vuilleumier S."/>
            <person name="Kalyuzhnaya M.G."/>
        </authorList>
    </citation>
    <scope>NUCLEOTIDE SEQUENCE [LARGE SCALE GENOMIC DNA]</scope>
    <source>
        <strain evidence="12">ATCC BAA-1314 / JCM 13912 / FAM5</strain>
    </source>
</reference>
<accession>F5R903</accession>
<dbReference type="Proteomes" id="UP000005019">
    <property type="component" value="Unassembled WGS sequence"/>
</dbReference>
<keyword evidence="4" id="KW-0597">Phosphoprotein</keyword>
<dbReference type="GO" id="GO:0000156">
    <property type="term" value="F:phosphorelay response regulator activity"/>
    <property type="evidence" value="ECO:0007669"/>
    <property type="project" value="TreeGrafter"/>
</dbReference>
<dbReference type="FunFam" id="1.10.287.130:FF:000070">
    <property type="entry name" value="Histidine kinase sensor protein"/>
    <property type="match status" value="1"/>
</dbReference>
<name>F5R903_METUF</name>
<keyword evidence="7" id="KW-0472">Membrane</keyword>
<dbReference type="Gene3D" id="3.30.565.10">
    <property type="entry name" value="Histidine kinase-like ATPase, C-terminal domain"/>
    <property type="match status" value="1"/>
</dbReference>
<dbReference type="Gene3D" id="3.30.450.20">
    <property type="entry name" value="PAS domain"/>
    <property type="match status" value="2"/>
</dbReference>
<dbReference type="PANTHER" id="PTHR42878">
    <property type="entry name" value="TWO-COMPONENT HISTIDINE KINASE"/>
    <property type="match status" value="1"/>
</dbReference>
<dbReference type="FunFam" id="3.30.565.10:FF:000006">
    <property type="entry name" value="Sensor histidine kinase WalK"/>
    <property type="match status" value="1"/>
</dbReference>
<dbReference type="PANTHER" id="PTHR42878:SF15">
    <property type="entry name" value="BACTERIOPHYTOCHROME"/>
    <property type="match status" value="1"/>
</dbReference>
<dbReference type="InterPro" id="IPR005467">
    <property type="entry name" value="His_kinase_dom"/>
</dbReference>
<evidence type="ECO:0000256" key="1">
    <source>
        <dbReference type="ARBA" id="ARBA00000085"/>
    </source>
</evidence>
<dbReference type="GO" id="GO:0007234">
    <property type="term" value="P:osmosensory signaling via phosphorelay pathway"/>
    <property type="evidence" value="ECO:0007669"/>
    <property type="project" value="TreeGrafter"/>
</dbReference>
<dbReference type="InterPro" id="IPR050351">
    <property type="entry name" value="BphY/WalK/GraS-like"/>
</dbReference>
<gene>
    <name evidence="11" type="ORF">METUNv1_00805</name>
</gene>
<keyword evidence="6" id="KW-0418">Kinase</keyword>
<dbReference type="SMART" id="SM00387">
    <property type="entry name" value="HATPase_c"/>
    <property type="match status" value="1"/>
</dbReference>
<dbReference type="InterPro" id="IPR036097">
    <property type="entry name" value="HisK_dim/P_sf"/>
</dbReference>
<dbReference type="GO" id="GO:0005886">
    <property type="term" value="C:plasma membrane"/>
    <property type="evidence" value="ECO:0007669"/>
    <property type="project" value="UniProtKB-SubCell"/>
</dbReference>
<dbReference type="Pfam" id="PF13426">
    <property type="entry name" value="PAS_9"/>
    <property type="match status" value="1"/>
</dbReference>
<dbReference type="RefSeq" id="WP_008059049.1">
    <property type="nucleotide sequence ID" value="NZ_AFHG01000030.1"/>
</dbReference>
<evidence type="ECO:0000259" key="8">
    <source>
        <dbReference type="PROSITE" id="PS50109"/>
    </source>
</evidence>
<dbReference type="PRINTS" id="PR00344">
    <property type="entry name" value="BCTRLSENSOR"/>
</dbReference>
<dbReference type="SMART" id="SM00086">
    <property type="entry name" value="PAC"/>
    <property type="match status" value="2"/>
</dbReference>
<dbReference type="EC" id="2.7.13.3" evidence="3"/>
<feature type="domain" description="Histidine kinase" evidence="8">
    <location>
        <begin position="353"/>
        <end position="567"/>
    </location>
</feature>
<dbReference type="STRING" id="1000565.METUNv1_00805"/>
<dbReference type="InterPro" id="IPR004358">
    <property type="entry name" value="Sig_transdc_His_kin-like_C"/>
</dbReference>
<dbReference type="GO" id="GO:0006355">
    <property type="term" value="P:regulation of DNA-templated transcription"/>
    <property type="evidence" value="ECO:0007669"/>
    <property type="project" value="InterPro"/>
</dbReference>
<dbReference type="CDD" id="cd00130">
    <property type="entry name" value="PAS"/>
    <property type="match status" value="1"/>
</dbReference>
<dbReference type="PROSITE" id="PS50112">
    <property type="entry name" value="PAS"/>
    <property type="match status" value="1"/>
</dbReference>
<dbReference type="Pfam" id="PF00512">
    <property type="entry name" value="HisKA"/>
    <property type="match status" value="1"/>
</dbReference>
<dbReference type="SUPFAM" id="SSF55874">
    <property type="entry name" value="ATPase domain of HSP90 chaperone/DNA topoisomerase II/histidine kinase"/>
    <property type="match status" value="1"/>
</dbReference>
<dbReference type="Gene3D" id="1.10.287.130">
    <property type="match status" value="1"/>
</dbReference>
<comment type="caution">
    <text evidence="11">The sequence shown here is derived from an EMBL/GenBank/DDBJ whole genome shotgun (WGS) entry which is preliminary data.</text>
</comment>
<dbReference type="CDD" id="cd00082">
    <property type="entry name" value="HisKA"/>
    <property type="match status" value="1"/>
</dbReference>
<dbReference type="AlphaFoldDB" id="F5R903"/>
<feature type="domain" description="PAC" evidence="10">
    <location>
        <begin position="143"/>
        <end position="197"/>
    </location>
</feature>
<dbReference type="eggNOG" id="COG4251">
    <property type="taxonomic scope" value="Bacteria"/>
</dbReference>
<proteinExistence type="predicted"/>
<dbReference type="SUPFAM" id="SSF55785">
    <property type="entry name" value="PYP-like sensor domain (PAS domain)"/>
    <property type="match status" value="2"/>
</dbReference>
<dbReference type="SMART" id="SM00091">
    <property type="entry name" value="PAS"/>
    <property type="match status" value="1"/>
</dbReference>
<evidence type="ECO:0000259" key="9">
    <source>
        <dbReference type="PROSITE" id="PS50112"/>
    </source>
</evidence>
<dbReference type="InterPro" id="IPR000014">
    <property type="entry name" value="PAS"/>
</dbReference>
<organism evidence="11 12">
    <name type="scientific">Methyloversatilis universalis (strain ATCC BAA-1314 / DSM 25237 / JCM 13912 / CCUG 52030 / FAM5)</name>
    <dbReference type="NCBI Taxonomy" id="1000565"/>
    <lineage>
        <taxon>Bacteria</taxon>
        <taxon>Pseudomonadati</taxon>
        <taxon>Pseudomonadota</taxon>
        <taxon>Betaproteobacteria</taxon>
        <taxon>Nitrosomonadales</taxon>
        <taxon>Sterolibacteriaceae</taxon>
        <taxon>Methyloversatilis</taxon>
    </lineage>
</organism>
<evidence type="ECO:0000256" key="6">
    <source>
        <dbReference type="ARBA" id="ARBA00022777"/>
    </source>
</evidence>
<evidence type="ECO:0000256" key="5">
    <source>
        <dbReference type="ARBA" id="ARBA00022679"/>
    </source>
</evidence>
<evidence type="ECO:0000256" key="2">
    <source>
        <dbReference type="ARBA" id="ARBA00004429"/>
    </source>
</evidence>
<dbReference type="OrthoDB" id="8552871at2"/>
<dbReference type="InterPro" id="IPR036890">
    <property type="entry name" value="HATPase_C_sf"/>
</dbReference>
<dbReference type="Pfam" id="PF02518">
    <property type="entry name" value="HATPase_c"/>
    <property type="match status" value="1"/>
</dbReference>
<dbReference type="GO" id="GO:0030295">
    <property type="term" value="F:protein kinase activator activity"/>
    <property type="evidence" value="ECO:0007669"/>
    <property type="project" value="TreeGrafter"/>
</dbReference>
<evidence type="ECO:0000256" key="7">
    <source>
        <dbReference type="ARBA" id="ARBA00023136"/>
    </source>
</evidence>
<dbReference type="GO" id="GO:0000155">
    <property type="term" value="F:phosphorelay sensor kinase activity"/>
    <property type="evidence" value="ECO:0007669"/>
    <property type="project" value="InterPro"/>
</dbReference>
<dbReference type="SMART" id="SM00388">
    <property type="entry name" value="HisKA"/>
    <property type="match status" value="1"/>
</dbReference>
<dbReference type="PROSITE" id="PS50109">
    <property type="entry name" value="HIS_KIN"/>
    <property type="match status" value="1"/>
</dbReference>
<protein>
    <recommendedName>
        <fullName evidence="3">histidine kinase</fullName>
        <ecNumber evidence="3">2.7.13.3</ecNumber>
    </recommendedName>
</protein>
<dbReference type="Pfam" id="PF00989">
    <property type="entry name" value="PAS"/>
    <property type="match status" value="1"/>
</dbReference>
<evidence type="ECO:0000256" key="3">
    <source>
        <dbReference type="ARBA" id="ARBA00012438"/>
    </source>
</evidence>
<dbReference type="InterPro" id="IPR035965">
    <property type="entry name" value="PAS-like_dom_sf"/>
</dbReference>
<dbReference type="InterPro" id="IPR003594">
    <property type="entry name" value="HATPase_dom"/>
</dbReference>
<dbReference type="InterPro" id="IPR013767">
    <property type="entry name" value="PAS_fold"/>
</dbReference>
<dbReference type="NCBIfam" id="TIGR00229">
    <property type="entry name" value="sensory_box"/>
    <property type="match status" value="1"/>
</dbReference>
<sequence>MFRTPDLTALSQGARTFFLWRALPLAALAGALAATESLPVGLAVLAAGLGIGALALREQNRLAREAAQYHLDAERLRDYTDLVTDWHWETDAALKLHYSRAEGHLATALSQRAVQGRRLWEIEGLAPAHGDWEEAHRQFQSGQSLQLHLVLQRPDGTSRHIELLGRPIRPAGGRFAGYRGTGRDETAFVQSTRALRELETRHREMVNHLREVIFRIDAHGRITYLNRAWETLTGQPVNQAIGQRVLRWLSKDEARYLLARMEPMLDGRRSAMQIEVRTGTGSASARWLEIAIGARFDAQGRLESLSGSIEDITARKQAEATLYDMNAELERRVKRRTAELEASNRELEAFSYSVSHDLRNPLRAIDGFSQIIMEDYGDRLDATAHSHLGRIRAASQKLSTLIDDLLELGRLTRAPISRAEVDLSAMARAIMRELQAESPERNGRLAIGTHLMARVDPMLARVLLEHLLRNAWTFTAGRDMAEIEFDARLRNREVVFHLRDNGVGFDMDHAAQLFKPFNRLHDQSDRSGTGIGLATVARIVARHGGRIWAEGSPGKGACFYFTLPDPSH</sequence>
<evidence type="ECO:0000313" key="12">
    <source>
        <dbReference type="Proteomes" id="UP000005019"/>
    </source>
</evidence>
<dbReference type="PROSITE" id="PS50113">
    <property type="entry name" value="PAC"/>
    <property type="match status" value="2"/>
</dbReference>
<comment type="subcellular location">
    <subcellularLocation>
        <location evidence="2">Cell inner membrane</location>
        <topology evidence="2">Multi-pass membrane protein</topology>
    </subcellularLocation>
</comment>
<evidence type="ECO:0000313" key="11">
    <source>
        <dbReference type="EMBL" id="EGK72970.1"/>
    </source>
</evidence>
<evidence type="ECO:0000259" key="10">
    <source>
        <dbReference type="PROSITE" id="PS50113"/>
    </source>
</evidence>
<keyword evidence="5" id="KW-0808">Transferase</keyword>